<feature type="compositionally biased region" description="Low complexity" evidence="8">
    <location>
        <begin position="11"/>
        <end position="23"/>
    </location>
</feature>
<dbReference type="InterPro" id="IPR009072">
    <property type="entry name" value="Histone-fold"/>
</dbReference>
<dbReference type="STRING" id="694573.A0A194UUX6"/>
<dbReference type="Pfam" id="PF10406">
    <property type="entry name" value="TAF8_C"/>
    <property type="match status" value="1"/>
</dbReference>
<keyword evidence="4" id="KW-0805">Transcription regulation</keyword>
<dbReference type="InterPro" id="IPR019473">
    <property type="entry name" value="TFIID_su8_C"/>
</dbReference>
<feature type="domain" description="Bromodomain associated" evidence="9">
    <location>
        <begin position="56"/>
        <end position="132"/>
    </location>
</feature>
<name>A0A194UUX6_CYTMA</name>
<gene>
    <name evidence="10" type="ORF">VP1G_02857</name>
</gene>
<dbReference type="PANTHER" id="PTHR46469:SF1">
    <property type="entry name" value="TRANSCRIPTION INITIATION FACTOR TFIID SUBUNIT 8"/>
    <property type="match status" value="1"/>
</dbReference>
<evidence type="ECO:0000256" key="8">
    <source>
        <dbReference type="SAM" id="MobiDB-lite"/>
    </source>
</evidence>
<dbReference type="EMBL" id="KN714680">
    <property type="protein sequence ID" value="KUI55411.1"/>
    <property type="molecule type" value="Genomic_DNA"/>
</dbReference>
<comment type="similarity">
    <text evidence="2">Belongs to the TAF8 family.</text>
</comment>
<sequence length="337" mass="37718">MGSESPRKRASSSTPSDDTSQPAKRQRTASASTTPSTEVSAASDLATRIDGPPNYNEQHRMQLRRAITLALGHVGFDSASEEALESFTHMTETYLSSLAEDVKVIANSARRTQPIPTDFDISFKRYNLDYNNLKKHRKPPIPQDRIKATYTTEMFLDGETMDLPTLDDELSGKTDKDAKPYIPESFPDFPSIHTYRYTPTDVESVTVLASNVDLDGGSKRSTPDWRGDPKKIREAAATQAKQAEEALRRLVRASKQASLKDMRSTAEKNPVSKVRYNQWEEAMKELLQEQGRAGGRDDAVREEVADHSMVVNAQKKYHRREIPRTAKRMGDAIKGKG</sequence>
<dbReference type="InterPro" id="IPR006565">
    <property type="entry name" value="BTP"/>
</dbReference>
<keyword evidence="11" id="KW-1185">Reference proteome</keyword>
<feature type="compositionally biased region" description="Basic and acidic residues" evidence="8">
    <location>
        <begin position="320"/>
        <end position="337"/>
    </location>
</feature>
<dbReference type="GO" id="GO:0006367">
    <property type="term" value="P:transcription initiation at RNA polymerase II promoter"/>
    <property type="evidence" value="ECO:0007669"/>
    <property type="project" value="TreeGrafter"/>
</dbReference>
<feature type="compositionally biased region" description="Polar residues" evidence="8">
    <location>
        <begin position="28"/>
        <end position="40"/>
    </location>
</feature>
<dbReference type="Pfam" id="PF07524">
    <property type="entry name" value="Bromo_TP"/>
    <property type="match status" value="1"/>
</dbReference>
<evidence type="ECO:0000256" key="6">
    <source>
        <dbReference type="ARBA" id="ARBA00023242"/>
    </source>
</evidence>
<dbReference type="AlphaFoldDB" id="A0A194UUX6"/>
<evidence type="ECO:0000313" key="11">
    <source>
        <dbReference type="Proteomes" id="UP000078576"/>
    </source>
</evidence>
<protein>
    <recommendedName>
        <fullName evidence="3">Transcription initiation factor TFIID subunit 8</fullName>
    </recommendedName>
</protein>
<feature type="coiled-coil region" evidence="7">
    <location>
        <begin position="233"/>
        <end position="260"/>
    </location>
</feature>
<evidence type="ECO:0000256" key="3">
    <source>
        <dbReference type="ARBA" id="ARBA00017307"/>
    </source>
</evidence>
<dbReference type="SMART" id="SM00576">
    <property type="entry name" value="BTP"/>
    <property type="match status" value="1"/>
</dbReference>
<dbReference type="GO" id="GO:0005669">
    <property type="term" value="C:transcription factor TFIID complex"/>
    <property type="evidence" value="ECO:0007669"/>
    <property type="project" value="InterPro"/>
</dbReference>
<dbReference type="PANTHER" id="PTHR46469">
    <property type="entry name" value="TRANSCRIPTION INITIATION FACTOR TFIID SUBUNIT 8"/>
    <property type="match status" value="1"/>
</dbReference>
<evidence type="ECO:0000256" key="7">
    <source>
        <dbReference type="SAM" id="Coils"/>
    </source>
</evidence>
<comment type="subcellular location">
    <subcellularLocation>
        <location evidence="1">Nucleus</location>
    </subcellularLocation>
</comment>
<evidence type="ECO:0000256" key="2">
    <source>
        <dbReference type="ARBA" id="ARBA00008767"/>
    </source>
</evidence>
<dbReference type="OrthoDB" id="2193813at2759"/>
<dbReference type="GO" id="GO:0046982">
    <property type="term" value="F:protein heterodimerization activity"/>
    <property type="evidence" value="ECO:0007669"/>
    <property type="project" value="InterPro"/>
</dbReference>
<accession>A0A194UUX6</accession>
<dbReference type="Gene3D" id="1.10.20.10">
    <property type="entry name" value="Histone, subunit A"/>
    <property type="match status" value="1"/>
</dbReference>
<evidence type="ECO:0000256" key="5">
    <source>
        <dbReference type="ARBA" id="ARBA00023163"/>
    </source>
</evidence>
<organism evidence="10 11">
    <name type="scientific">Cytospora mali</name>
    <name type="common">Apple Valsa canker fungus</name>
    <name type="synonym">Valsa mali</name>
    <dbReference type="NCBI Taxonomy" id="578113"/>
    <lineage>
        <taxon>Eukaryota</taxon>
        <taxon>Fungi</taxon>
        <taxon>Dikarya</taxon>
        <taxon>Ascomycota</taxon>
        <taxon>Pezizomycotina</taxon>
        <taxon>Sordariomycetes</taxon>
        <taxon>Sordariomycetidae</taxon>
        <taxon>Diaporthales</taxon>
        <taxon>Cytosporaceae</taxon>
        <taxon>Cytospora</taxon>
    </lineage>
</organism>
<keyword evidence="5" id="KW-0804">Transcription</keyword>
<dbReference type="CDD" id="cd08049">
    <property type="entry name" value="TAF8"/>
    <property type="match status" value="1"/>
</dbReference>
<keyword evidence="7" id="KW-0175">Coiled coil</keyword>
<reference evidence="11" key="1">
    <citation type="submission" date="2014-12" db="EMBL/GenBank/DDBJ databases">
        <title>Genome Sequence of Valsa Canker Pathogens Uncovers a Specific Adaption of Colonization on Woody Bark.</title>
        <authorList>
            <person name="Yin Z."/>
            <person name="Liu H."/>
            <person name="Gao X."/>
            <person name="Li Z."/>
            <person name="Song N."/>
            <person name="Ke X."/>
            <person name="Dai Q."/>
            <person name="Wu Y."/>
            <person name="Sun Y."/>
            <person name="Xu J.-R."/>
            <person name="Kang Z.K."/>
            <person name="Wang L."/>
            <person name="Huang L."/>
        </authorList>
    </citation>
    <scope>NUCLEOTIDE SEQUENCE [LARGE SCALE GENOMIC DNA]</scope>
    <source>
        <strain evidence="11">SXYL134</strain>
    </source>
</reference>
<evidence type="ECO:0000256" key="1">
    <source>
        <dbReference type="ARBA" id="ARBA00004123"/>
    </source>
</evidence>
<feature type="region of interest" description="Disordered" evidence="8">
    <location>
        <begin position="1"/>
        <end position="56"/>
    </location>
</feature>
<dbReference type="InterPro" id="IPR037818">
    <property type="entry name" value="TAF8"/>
</dbReference>
<evidence type="ECO:0000313" key="10">
    <source>
        <dbReference type="EMBL" id="KUI55411.1"/>
    </source>
</evidence>
<keyword evidence="6" id="KW-0539">Nucleus</keyword>
<dbReference type="Proteomes" id="UP000078576">
    <property type="component" value="Unassembled WGS sequence"/>
</dbReference>
<proteinExistence type="inferred from homology"/>
<evidence type="ECO:0000259" key="9">
    <source>
        <dbReference type="SMART" id="SM00576"/>
    </source>
</evidence>
<feature type="region of interest" description="Disordered" evidence="8">
    <location>
        <begin position="312"/>
        <end position="337"/>
    </location>
</feature>
<evidence type="ECO:0000256" key="4">
    <source>
        <dbReference type="ARBA" id="ARBA00023015"/>
    </source>
</evidence>